<dbReference type="EMBL" id="CSAD01000791">
    <property type="protein sequence ID" value="COW42613.1"/>
    <property type="molecule type" value="Genomic_DNA"/>
</dbReference>
<evidence type="ECO:0000256" key="1">
    <source>
        <dbReference type="ARBA" id="ARBA00004442"/>
    </source>
</evidence>
<dbReference type="EMBL" id="QTBD01000086">
    <property type="protein sequence ID" value="REQ54847.1"/>
    <property type="molecule type" value="Genomic_DNA"/>
</dbReference>
<feature type="domain" description="OmpA-like" evidence="7">
    <location>
        <begin position="212"/>
        <end position="326"/>
    </location>
</feature>
<dbReference type="EMBL" id="CNGE01000957">
    <property type="protein sequence ID" value="CKT54143.1"/>
    <property type="molecule type" value="Genomic_DNA"/>
</dbReference>
<feature type="region of interest" description="Disordered" evidence="5">
    <location>
        <begin position="1"/>
        <end position="21"/>
    </location>
</feature>
<dbReference type="InterPro" id="IPR054121">
    <property type="entry name" value="ArfA_BON-like"/>
</dbReference>
<dbReference type="AlphaFoldDB" id="A0A045HUN5"/>
<reference evidence="18 29" key="4">
    <citation type="journal article" date="2017" name="N. Engl. J. Med.">
        <title>Transmission of Extensively Drug-Resistant Tuberculosis in South Africa.</title>
        <authorList>
            <person name="Shah N.S."/>
            <person name="Auld S.C."/>
            <person name="Brust J.C."/>
            <person name="Mathema B."/>
            <person name="Ismail N."/>
            <person name="Moodley P."/>
            <person name="Mlisana K."/>
            <person name="Allana S."/>
            <person name="Campbell A."/>
            <person name="Mthiyane T."/>
            <person name="Morris N."/>
            <person name="Mpangase P."/>
            <person name="van der Meulen H."/>
            <person name="Omar S.V."/>
            <person name="Brown T.S."/>
            <person name="Narechania A."/>
            <person name="Shaskina E."/>
            <person name="Kapwata T."/>
            <person name="Kreiswirth B."/>
            <person name="Gandhi N.R."/>
        </authorList>
    </citation>
    <scope>NUCLEOTIDE SEQUENCE [LARGE SCALE GENOMIC DNA]</scope>
    <source>
        <strain evidence="18 29">32301_S10</strain>
    </source>
</reference>
<dbReference type="EMBL" id="JAGIZI010000005">
    <property type="protein sequence ID" value="MBP0682489.1"/>
    <property type="molecule type" value="Genomic_DNA"/>
</dbReference>
<keyword evidence="3" id="KW-0998">Cell outer membrane</keyword>
<evidence type="ECO:0000313" key="23">
    <source>
        <dbReference type="Proteomes" id="UP000046947"/>
    </source>
</evidence>
<reference evidence="19 30" key="7">
    <citation type="submission" date="2018-08" db="EMBL/GenBank/DDBJ databases">
        <authorList>
            <person name="Fokvardsen B D."/>
            <person name="Norman A."/>
        </authorList>
    </citation>
    <scope>NUCLEOTIDE SEQUENCE [LARGE SCALE GENOMIC DNA]</scope>
    <source>
        <strain evidence="19 30">DKC2</strain>
    </source>
</reference>
<dbReference type="EMBL" id="CGCX01000945">
    <property type="protein sequence ID" value="CFR86023.1"/>
    <property type="molecule type" value="Genomic_DNA"/>
</dbReference>
<evidence type="ECO:0000256" key="6">
    <source>
        <dbReference type="SAM" id="Phobius"/>
    </source>
</evidence>
<reference evidence="20 21" key="2">
    <citation type="submission" date="2015-03" db="EMBL/GenBank/DDBJ databases">
        <authorList>
            <consortium name="Pathogen Informatics"/>
        </authorList>
    </citation>
    <scope>NUCLEOTIDE SEQUENCE [LARGE SCALE GENOMIC DNA]</scope>
    <source>
        <strain evidence="11 26">Bir 172</strain>
        <strain evidence="10 22">C09601061</strain>
        <strain evidence="14 21">G09801536</strain>
        <strain evidence="8 24">G09901357</strain>
        <strain evidence="9 23">H09601792</strain>
        <strain evidence="20">N09902308</strain>
        <strain evidence="13 25">P00601463</strain>
    </source>
</reference>
<dbReference type="Proteomes" id="UP000046680">
    <property type="component" value="Unassembled WGS sequence"/>
</dbReference>
<dbReference type="Proteomes" id="UP000300237">
    <property type="component" value="Chromosome"/>
</dbReference>
<evidence type="ECO:0000313" key="10">
    <source>
        <dbReference type="EMBL" id="CFR86023.1"/>
    </source>
</evidence>
<feature type="transmembrane region" description="Helical" evidence="6">
    <location>
        <begin position="31"/>
        <end position="50"/>
    </location>
</feature>
<evidence type="ECO:0000313" key="19">
    <source>
        <dbReference type="EMBL" id="VCU49145.1"/>
    </source>
</evidence>
<dbReference type="Proteomes" id="UP000039021">
    <property type="component" value="Unassembled WGS sequence"/>
</dbReference>
<dbReference type="OMA" id="VVSPPNW"/>
<evidence type="ECO:0000313" key="22">
    <source>
        <dbReference type="Proteomes" id="UP000046680"/>
    </source>
</evidence>
<dbReference type="Pfam" id="PF21923">
    <property type="entry name" value="BON_like"/>
    <property type="match status" value="1"/>
</dbReference>
<evidence type="ECO:0000313" key="17">
    <source>
        <dbReference type="EMBL" id="OMH58793.1"/>
    </source>
</evidence>
<sequence>MASKAGLGQTPATTDARRTQKFYRGSPGRPWLIGAVVIPLLIAAIGYGAFERPQSVTGPTGVLPTLTPTSTRGASALSLSLLSISRSGNTVTLIGDFPDEAAKAALMTALNGLLAPGVNVIDQIHVDPVVRSLDFSSAEPVFTASVPIPDFGLKVERDTVTLTGTAPSSEHKDAVKRAATSTWPDMKIVNNIEVTGQAPPGPPASGPCADLQSAINAVTGGPIAFGNDGASLIPADYEILNRVADKLKACPDARVTINGYTDNTGSEGINIPLSAQRAKIVADYLVARGVAGDHIATVGLGSVNPIASNATPEGRAKNRRVEIVVN</sequence>
<reference evidence="17 28" key="3">
    <citation type="submission" date="2016-04" db="EMBL/GenBank/DDBJ databases">
        <authorList>
            <person name="Bigi M."/>
            <person name="Bigi F."/>
            <person name="Soria M.A."/>
        </authorList>
    </citation>
    <scope>NUCLEOTIDE SEQUENCE [LARGE SCALE GENOMIC DNA]</scope>
    <source>
        <strain evidence="17 28">6548</strain>
    </source>
</reference>
<dbReference type="Pfam" id="PF04972">
    <property type="entry name" value="BON"/>
    <property type="match status" value="1"/>
</dbReference>
<dbReference type="InterPro" id="IPR006665">
    <property type="entry name" value="OmpA-like"/>
</dbReference>
<evidence type="ECO:0000313" key="18">
    <source>
        <dbReference type="EMBL" id="REQ54847.1"/>
    </source>
</evidence>
<evidence type="ECO:0000313" key="25">
    <source>
        <dbReference type="Proteomes" id="UP000048600"/>
    </source>
</evidence>
<reference evidence="17 28" key="5">
    <citation type="submission" date="2017-02" db="EMBL/GenBank/DDBJ databases">
        <title>Protein polymorphisms may explain contrasting epidemiological fitness of two variants of a multidrug-resistant Mycobacterium tuberculosis strain.</title>
        <authorList>
            <person name="Bigi M.M."/>
            <person name="Lopez B."/>
            <person name="Blanco F.C."/>
            <person name="Sasiain M.C."/>
            <person name="De La Barrera S."/>
            <person name="Ritacco V."/>
            <person name="Bigi F."/>
            <person name="Soria M.A."/>
        </authorList>
    </citation>
    <scope>NUCLEOTIDE SEQUENCE [LARGE SCALE GENOMIC DNA]</scope>
    <source>
        <strain evidence="17 28">6548</strain>
    </source>
</reference>
<evidence type="ECO:0000313" key="28">
    <source>
        <dbReference type="Proteomes" id="UP000189452"/>
    </source>
</evidence>
<dbReference type="InterPro" id="IPR036737">
    <property type="entry name" value="OmpA-like_sf"/>
</dbReference>
<dbReference type="Proteomes" id="UP000046947">
    <property type="component" value="Unassembled WGS sequence"/>
</dbReference>
<evidence type="ECO:0000313" key="20">
    <source>
        <dbReference type="Proteomes" id="UP000039021"/>
    </source>
</evidence>
<evidence type="ECO:0000313" key="29">
    <source>
        <dbReference type="Proteomes" id="UP000256381"/>
    </source>
</evidence>
<evidence type="ECO:0000259" key="7">
    <source>
        <dbReference type="PROSITE" id="PS51123"/>
    </source>
</evidence>
<dbReference type="Proteomes" id="UP000048600">
    <property type="component" value="Unassembled WGS sequence"/>
</dbReference>
<dbReference type="SMR" id="A0A045HUN5"/>
<evidence type="ECO:0000313" key="13">
    <source>
        <dbReference type="EMBL" id="COW33889.1"/>
    </source>
</evidence>
<dbReference type="Proteomes" id="UP000256381">
    <property type="component" value="Unassembled WGS sequence"/>
</dbReference>
<dbReference type="EMBL" id="LR027516">
    <property type="protein sequence ID" value="VCU49145.1"/>
    <property type="molecule type" value="Genomic_DNA"/>
</dbReference>
<reference evidence="15 27" key="1">
    <citation type="submission" date="2015-03" db="EMBL/GenBank/DDBJ databases">
        <authorList>
            <consortium name="Pathogen Informatics"/>
            <person name="Murphy D."/>
        </authorList>
    </citation>
    <scope>NUCLEOTIDE SEQUENCE</scope>
    <source>
        <strain evidence="12 27">0268S</strain>
        <strain evidence="15">N09902308</strain>
    </source>
</reference>
<keyword evidence="2 4" id="KW-0472">Membrane</keyword>
<dbReference type="Pfam" id="PF00691">
    <property type="entry name" value="OmpA"/>
    <property type="match status" value="1"/>
</dbReference>
<evidence type="ECO:0000313" key="11">
    <source>
        <dbReference type="EMBL" id="CKT54143.1"/>
    </source>
</evidence>
<dbReference type="GO" id="GO:0009279">
    <property type="term" value="C:cell outer membrane"/>
    <property type="evidence" value="ECO:0007669"/>
    <property type="project" value="UniProtKB-SubCell"/>
</dbReference>
<evidence type="ECO:0000313" key="9">
    <source>
        <dbReference type="EMBL" id="CFE66858.1"/>
    </source>
</evidence>
<comment type="subcellular location">
    <subcellularLocation>
        <location evidence="1">Cell outer membrane</location>
    </subcellularLocation>
</comment>
<dbReference type="PRINTS" id="PR01021">
    <property type="entry name" value="OMPADOMAIN"/>
</dbReference>
<evidence type="ECO:0000313" key="12">
    <source>
        <dbReference type="EMBL" id="CLV71622.1"/>
    </source>
</evidence>
<dbReference type="SUPFAM" id="SSF103088">
    <property type="entry name" value="OmpA-like"/>
    <property type="match status" value="1"/>
</dbReference>
<proteinExistence type="predicted"/>
<dbReference type="Proteomes" id="UP000045842">
    <property type="component" value="Unassembled WGS sequence"/>
</dbReference>
<name>A0A045HUN5_MYCTX</name>
<dbReference type="InterPro" id="IPR006690">
    <property type="entry name" value="OMPA-like_CS"/>
</dbReference>
<dbReference type="Proteomes" id="UP000050139">
    <property type="component" value="Unassembled WGS sequence"/>
</dbReference>
<dbReference type="Gene3D" id="3.30.1330.60">
    <property type="entry name" value="OmpA-like domain"/>
    <property type="match status" value="1"/>
</dbReference>
<dbReference type="PROSITE" id="PS01068">
    <property type="entry name" value="OMPA_1"/>
    <property type="match status" value="1"/>
</dbReference>
<evidence type="ECO:0000256" key="5">
    <source>
        <dbReference type="SAM" id="MobiDB-lite"/>
    </source>
</evidence>
<keyword evidence="6" id="KW-0812">Transmembrane</keyword>
<dbReference type="EMBL" id="LWDQ01000001">
    <property type="protein sequence ID" value="OMH58793.1"/>
    <property type="molecule type" value="Genomic_DNA"/>
</dbReference>
<evidence type="ECO:0000313" key="31">
    <source>
        <dbReference type="Proteomes" id="UP000671119"/>
    </source>
</evidence>
<reference evidence="16 31" key="8">
    <citation type="submission" date="2021-03" db="EMBL/GenBank/DDBJ databases">
        <title>Whole Genome Sequencing of Mycobacterium tuberculosis clinical isolates from Arunachal Pradesh, India.</title>
        <authorList>
            <person name="Singh S."/>
            <person name="Mudliar S.R."/>
            <person name="Kulsum U."/>
            <person name="Rufai S.B."/>
            <person name="Singh P.K."/>
            <person name="Umpo M."/>
            <person name="Nyori M."/>
        </authorList>
    </citation>
    <scope>NUCLEOTIDE SEQUENCE [LARGE SCALE GENOMIC DNA]</scope>
    <source>
        <strain evidence="16 31">OMICS/BPL/0142/20/SP</strain>
    </source>
</reference>
<evidence type="ECO:0000313" key="30">
    <source>
        <dbReference type="Proteomes" id="UP000300237"/>
    </source>
</evidence>
<dbReference type="InterPro" id="IPR050330">
    <property type="entry name" value="Bact_OuterMem_StrucFunc"/>
</dbReference>
<evidence type="ECO:0000313" key="26">
    <source>
        <dbReference type="Proteomes" id="UP000048948"/>
    </source>
</evidence>
<accession>A0A045HUN5</accession>
<evidence type="ECO:0000256" key="3">
    <source>
        <dbReference type="ARBA" id="ARBA00023237"/>
    </source>
</evidence>
<dbReference type="InterPro" id="IPR007055">
    <property type="entry name" value="BON_dom"/>
</dbReference>
<dbReference type="RefSeq" id="WP_003404684.1">
    <property type="nucleotide sequence ID" value="NZ_AP017901.1"/>
</dbReference>
<dbReference type="EMBL" id="COPH01000006">
    <property type="protein sequence ID" value="CLV71622.1"/>
    <property type="molecule type" value="Genomic_DNA"/>
</dbReference>
<evidence type="ECO:0000313" key="8">
    <source>
        <dbReference type="EMBL" id="CFE39895.1"/>
    </source>
</evidence>
<protein>
    <submittedName>
        <fullName evidence="19">Outer membrane protein A OmpA</fullName>
    </submittedName>
    <submittedName>
        <fullName evidence="15">Outer membrane protein OmpA</fullName>
    </submittedName>
    <submittedName>
        <fullName evidence="16 18">Peptidoglycan-binding protein</fullName>
    </submittedName>
</protein>
<gene>
    <name evidence="15" type="primary">ompA</name>
    <name evidence="16" type="synonym">arfA</name>
    <name evidence="17" type="ORF">A4S10_00952</name>
    <name evidence="19" type="ORF">DKC2_0961</name>
    <name evidence="18" type="ORF">DSJ38_05590</name>
    <name evidence="10" type="ORF">ERS007657_02456</name>
    <name evidence="14" type="ORF">ERS007679_03840</name>
    <name evidence="8" type="ORF">ERS007681_02284</name>
    <name evidence="9" type="ORF">ERS007688_03362</name>
    <name evidence="15" type="ORF">ERS007739_00700</name>
    <name evidence="13" type="ORF">ERS007741_02237</name>
    <name evidence="11" type="ORF">ERS027646_03771</name>
    <name evidence="12" type="ORF">ERS094118_01019</name>
    <name evidence="16" type="ORF">J8J21_05030</name>
</gene>
<dbReference type="InterPro" id="IPR006664">
    <property type="entry name" value="OMP_bac"/>
</dbReference>
<organism evidence="15 20">
    <name type="scientific">Mycobacterium tuberculosis</name>
    <dbReference type="NCBI Taxonomy" id="1773"/>
    <lineage>
        <taxon>Bacteria</taxon>
        <taxon>Bacillati</taxon>
        <taxon>Actinomycetota</taxon>
        <taxon>Actinomycetes</taxon>
        <taxon>Mycobacteriales</taxon>
        <taxon>Mycobacteriaceae</taxon>
        <taxon>Mycobacterium</taxon>
        <taxon>Mycobacterium tuberculosis complex</taxon>
    </lineage>
</organism>
<dbReference type="CDD" id="cd07185">
    <property type="entry name" value="OmpA_C-like"/>
    <property type="match status" value="1"/>
</dbReference>
<dbReference type="Proteomes" id="UP000048948">
    <property type="component" value="Unassembled WGS sequence"/>
</dbReference>
<dbReference type="Proteomes" id="UP000671119">
    <property type="component" value="Unassembled WGS sequence"/>
</dbReference>
<evidence type="ECO:0000313" key="24">
    <source>
        <dbReference type="Proteomes" id="UP000048289"/>
    </source>
</evidence>
<evidence type="ECO:0000256" key="4">
    <source>
        <dbReference type="PROSITE-ProRule" id="PRU00473"/>
    </source>
</evidence>
<keyword evidence="6" id="KW-1133">Transmembrane helix</keyword>
<dbReference type="EMBL" id="CFOH01000714">
    <property type="protein sequence ID" value="CFE66858.1"/>
    <property type="molecule type" value="Genomic_DNA"/>
</dbReference>
<dbReference type="PANTHER" id="PTHR30329:SF21">
    <property type="entry name" value="LIPOPROTEIN YIAD-RELATED"/>
    <property type="match status" value="1"/>
</dbReference>
<dbReference type="PRINTS" id="PR01023">
    <property type="entry name" value="NAFLGMOTY"/>
</dbReference>
<evidence type="ECO:0000313" key="15">
    <source>
        <dbReference type="EMBL" id="COX11330.1"/>
    </source>
</evidence>
<dbReference type="EMBL" id="CFOE01000287">
    <property type="protein sequence ID" value="CFE39895.1"/>
    <property type="molecule type" value="Genomic_DNA"/>
</dbReference>
<dbReference type="Proteomes" id="UP000189452">
    <property type="component" value="Chromosome"/>
</dbReference>
<dbReference type="EMBL" id="CHKL01000242">
    <property type="protein sequence ID" value="COW33889.1"/>
    <property type="molecule type" value="Genomic_DNA"/>
</dbReference>
<evidence type="ECO:0000313" key="16">
    <source>
        <dbReference type="EMBL" id="MBP0682489.1"/>
    </source>
</evidence>
<evidence type="ECO:0000313" key="14">
    <source>
        <dbReference type="EMBL" id="COW42613.1"/>
    </source>
</evidence>
<evidence type="ECO:0000313" key="21">
    <source>
        <dbReference type="Proteomes" id="UP000045842"/>
    </source>
</evidence>
<dbReference type="PROSITE" id="PS51123">
    <property type="entry name" value="OMPA_2"/>
    <property type="match status" value="1"/>
</dbReference>
<reference evidence="18" key="6">
    <citation type="submission" date="2018-07" db="EMBL/GenBank/DDBJ databases">
        <authorList>
            <person name="Shah S."/>
            <person name="Brown T."/>
            <person name="Auld S."/>
            <person name="Bratton K."/>
            <person name="Narechania A."/>
            <person name="Mathema B."/>
            <person name="Gandhi N."/>
        </authorList>
    </citation>
    <scope>NUCLEOTIDE SEQUENCE</scope>
    <source>
        <strain evidence="18">32301_S10</strain>
    </source>
</reference>
<evidence type="ECO:0000256" key="2">
    <source>
        <dbReference type="ARBA" id="ARBA00023136"/>
    </source>
</evidence>
<dbReference type="EMBL" id="CSBK01000220">
    <property type="protein sequence ID" value="COX11330.1"/>
    <property type="molecule type" value="Genomic_DNA"/>
</dbReference>
<dbReference type="Gene3D" id="3.40.1520.20">
    <property type="match status" value="1"/>
</dbReference>
<evidence type="ECO:0000313" key="27">
    <source>
        <dbReference type="Proteomes" id="UP000050139"/>
    </source>
</evidence>
<dbReference type="Proteomes" id="UP000048289">
    <property type="component" value="Unassembled WGS sequence"/>
</dbReference>
<dbReference type="PANTHER" id="PTHR30329">
    <property type="entry name" value="STATOR ELEMENT OF FLAGELLAR MOTOR COMPLEX"/>
    <property type="match status" value="1"/>
</dbReference>